<evidence type="ECO:0000313" key="3">
    <source>
        <dbReference type="Proteomes" id="UP000325291"/>
    </source>
</evidence>
<dbReference type="EMBL" id="VINQ01000016">
    <property type="protein sequence ID" value="KAA0912113.1"/>
    <property type="molecule type" value="Genomic_DNA"/>
</dbReference>
<proteinExistence type="predicted"/>
<keyword evidence="1" id="KW-0812">Transmembrane</keyword>
<evidence type="ECO:0000313" key="2">
    <source>
        <dbReference type="EMBL" id="KAA0912113.1"/>
    </source>
</evidence>
<reference evidence="2 3" key="1">
    <citation type="submission" date="2019-07" db="EMBL/GenBank/DDBJ databases">
        <title>Aquicoccus porphyridii gen. nov., sp. nov., isolated from a small marine red alga, Porphyridium marinum.</title>
        <authorList>
            <person name="Liu L."/>
        </authorList>
    </citation>
    <scope>NUCLEOTIDE SEQUENCE [LARGE SCALE GENOMIC DNA]</scope>
    <source>
        <strain evidence="2 3">L1 8-17</strain>
    </source>
</reference>
<feature type="transmembrane region" description="Helical" evidence="1">
    <location>
        <begin position="32"/>
        <end position="62"/>
    </location>
</feature>
<name>A0A5A9Z4J6_9RHOB</name>
<comment type="caution">
    <text evidence="2">The sequence shown here is derived from an EMBL/GenBank/DDBJ whole genome shotgun (WGS) entry which is preliminary data.</text>
</comment>
<sequence length="103" mass="11509">MEPRLDADDKLSGRLHGEQFEPEQPDTMLLRILYTILIAMMLSVSHTVLGVLTVIQIVIMLVNKGTPNPSLAEFGTDLGVWMAKAARYMTGANVKPWPWTELD</sequence>
<keyword evidence="1" id="KW-1133">Transmembrane helix</keyword>
<dbReference type="AlphaFoldDB" id="A0A5A9Z4J6"/>
<accession>A0A5A9Z4J6</accession>
<dbReference type="InterPro" id="IPR025498">
    <property type="entry name" value="DUF4389"/>
</dbReference>
<organism evidence="2 3">
    <name type="scientific">Aquicoccus porphyridii</name>
    <dbReference type="NCBI Taxonomy" id="1852029"/>
    <lineage>
        <taxon>Bacteria</taxon>
        <taxon>Pseudomonadati</taxon>
        <taxon>Pseudomonadota</taxon>
        <taxon>Alphaproteobacteria</taxon>
        <taxon>Rhodobacterales</taxon>
        <taxon>Paracoccaceae</taxon>
        <taxon>Aquicoccus</taxon>
    </lineage>
</organism>
<keyword evidence="1" id="KW-0472">Membrane</keyword>
<gene>
    <name evidence="2" type="ORF">FLO80_17045</name>
</gene>
<dbReference type="Proteomes" id="UP000325291">
    <property type="component" value="Unassembled WGS sequence"/>
</dbReference>
<dbReference type="Pfam" id="PF14333">
    <property type="entry name" value="DUF4389"/>
    <property type="match status" value="1"/>
</dbReference>
<evidence type="ECO:0000256" key="1">
    <source>
        <dbReference type="SAM" id="Phobius"/>
    </source>
</evidence>
<keyword evidence="3" id="KW-1185">Reference proteome</keyword>
<protein>
    <submittedName>
        <fullName evidence="2">DUF4389 domain-containing protein</fullName>
    </submittedName>
</protein>